<evidence type="ECO:0000256" key="1">
    <source>
        <dbReference type="SAM" id="SignalP"/>
    </source>
</evidence>
<keyword evidence="1" id="KW-0732">Signal</keyword>
<organism evidence="4">
    <name type="scientific">Thelazia callipaeda</name>
    <name type="common">Oriental eyeworm</name>
    <name type="synonym">Parasitic nematode</name>
    <dbReference type="NCBI Taxonomy" id="103827"/>
    <lineage>
        <taxon>Eukaryota</taxon>
        <taxon>Metazoa</taxon>
        <taxon>Ecdysozoa</taxon>
        <taxon>Nematoda</taxon>
        <taxon>Chromadorea</taxon>
        <taxon>Rhabditida</taxon>
        <taxon>Spirurina</taxon>
        <taxon>Spiruromorpha</taxon>
        <taxon>Thelazioidea</taxon>
        <taxon>Thelaziidae</taxon>
        <taxon>Thelazia</taxon>
    </lineage>
</organism>
<dbReference type="Proteomes" id="UP000276776">
    <property type="component" value="Unassembled WGS sequence"/>
</dbReference>
<sequence length="54" mass="6071">MWLLVAMYTLYAAVMVHTGGELRLDCNKTYSLPDDIGSIIWPDICHNINSTVQS</sequence>
<protein>
    <submittedName>
        <fullName evidence="4">Chemokine vCXCL1</fullName>
    </submittedName>
</protein>
<keyword evidence="3" id="KW-1185">Reference proteome</keyword>
<evidence type="ECO:0000313" key="4">
    <source>
        <dbReference type="WBParaSite" id="TCLT_0001059801-mRNA-1"/>
    </source>
</evidence>
<proteinExistence type="predicted"/>
<feature type="chain" id="PRO_5043126784" evidence="1">
    <location>
        <begin position="19"/>
        <end position="54"/>
    </location>
</feature>
<evidence type="ECO:0000313" key="2">
    <source>
        <dbReference type="EMBL" id="VDN08288.1"/>
    </source>
</evidence>
<gene>
    <name evidence="2" type="ORF">TCLT_LOCUS10585</name>
</gene>
<dbReference type="OMA" id="DICHNIN"/>
<dbReference type="EMBL" id="UYYF01005192">
    <property type="protein sequence ID" value="VDN08288.1"/>
    <property type="molecule type" value="Genomic_DNA"/>
</dbReference>
<feature type="signal peptide" evidence="1">
    <location>
        <begin position="1"/>
        <end position="18"/>
    </location>
</feature>
<accession>A0A0N5DBN4</accession>
<dbReference type="WBParaSite" id="TCLT_0001059801-mRNA-1">
    <property type="protein sequence ID" value="TCLT_0001059801-mRNA-1"/>
    <property type="gene ID" value="TCLT_0001059801"/>
</dbReference>
<name>A0A0N5DBN4_THECL</name>
<evidence type="ECO:0000313" key="3">
    <source>
        <dbReference type="Proteomes" id="UP000276776"/>
    </source>
</evidence>
<dbReference type="AlphaFoldDB" id="A0A0N5DBN4"/>
<reference evidence="2 3" key="2">
    <citation type="submission" date="2018-11" db="EMBL/GenBank/DDBJ databases">
        <authorList>
            <consortium name="Pathogen Informatics"/>
        </authorList>
    </citation>
    <scope>NUCLEOTIDE SEQUENCE [LARGE SCALE GENOMIC DNA]</scope>
</reference>
<reference evidence="4" key="1">
    <citation type="submission" date="2017-02" db="UniProtKB">
        <authorList>
            <consortium name="WormBaseParasite"/>
        </authorList>
    </citation>
    <scope>IDENTIFICATION</scope>
</reference>